<dbReference type="InterPro" id="IPR001919">
    <property type="entry name" value="CBD2"/>
</dbReference>
<evidence type="ECO:0000313" key="3">
    <source>
        <dbReference type="Proteomes" id="UP001595816"/>
    </source>
</evidence>
<dbReference type="SMART" id="SM00637">
    <property type="entry name" value="CBD_II"/>
    <property type="match status" value="1"/>
</dbReference>
<protein>
    <submittedName>
        <fullName evidence="2">Cellulose binding domain-containing protein</fullName>
    </submittedName>
</protein>
<dbReference type="RefSeq" id="WP_308197662.1">
    <property type="nucleotide sequence ID" value="NZ_JAMZDZ010000001.1"/>
</dbReference>
<keyword evidence="3" id="KW-1185">Reference proteome</keyword>
<feature type="domain" description="CBM2" evidence="1">
    <location>
        <begin position="1"/>
        <end position="77"/>
    </location>
</feature>
<sequence>MTVTAGASAINGWTAGWTPASGQTITQLWSGTLTVSGSAVTVKNVSYNGSLAAGTSTTFGFLANGSPSAPTLTCSSP</sequence>
<dbReference type="InterPro" id="IPR012291">
    <property type="entry name" value="CBM2_carb-bd_dom_sf"/>
</dbReference>
<dbReference type="PROSITE" id="PS51173">
    <property type="entry name" value="CBM2"/>
    <property type="match status" value="1"/>
</dbReference>
<dbReference type="Gene3D" id="2.60.40.290">
    <property type="match status" value="1"/>
</dbReference>
<dbReference type="Pfam" id="PF00553">
    <property type="entry name" value="CBM_2"/>
    <property type="match status" value="1"/>
</dbReference>
<evidence type="ECO:0000313" key="2">
    <source>
        <dbReference type="EMBL" id="MFC4136277.1"/>
    </source>
</evidence>
<dbReference type="EMBL" id="JBHSAY010000029">
    <property type="protein sequence ID" value="MFC4136277.1"/>
    <property type="molecule type" value="Genomic_DNA"/>
</dbReference>
<comment type="caution">
    <text evidence="2">The sequence shown here is derived from an EMBL/GenBank/DDBJ whole genome shotgun (WGS) entry which is preliminary data.</text>
</comment>
<organism evidence="2 3">
    <name type="scientific">Hamadaea flava</name>
    <dbReference type="NCBI Taxonomy" id="1742688"/>
    <lineage>
        <taxon>Bacteria</taxon>
        <taxon>Bacillati</taxon>
        <taxon>Actinomycetota</taxon>
        <taxon>Actinomycetes</taxon>
        <taxon>Micromonosporales</taxon>
        <taxon>Micromonosporaceae</taxon>
        <taxon>Hamadaea</taxon>
    </lineage>
</organism>
<gene>
    <name evidence="2" type="ORF">ACFOZ4_37205</name>
</gene>
<accession>A0ABV8LYU2</accession>
<dbReference type="InterPro" id="IPR008965">
    <property type="entry name" value="CBM2/CBM3_carb-bd_dom_sf"/>
</dbReference>
<proteinExistence type="predicted"/>
<name>A0ABV8LYU2_9ACTN</name>
<dbReference type="SUPFAM" id="SSF49384">
    <property type="entry name" value="Carbohydrate-binding domain"/>
    <property type="match status" value="1"/>
</dbReference>
<dbReference type="Proteomes" id="UP001595816">
    <property type="component" value="Unassembled WGS sequence"/>
</dbReference>
<evidence type="ECO:0000259" key="1">
    <source>
        <dbReference type="PROSITE" id="PS51173"/>
    </source>
</evidence>
<reference evidence="3" key="1">
    <citation type="journal article" date="2019" name="Int. J. Syst. Evol. Microbiol.">
        <title>The Global Catalogue of Microorganisms (GCM) 10K type strain sequencing project: providing services to taxonomists for standard genome sequencing and annotation.</title>
        <authorList>
            <consortium name="The Broad Institute Genomics Platform"/>
            <consortium name="The Broad Institute Genome Sequencing Center for Infectious Disease"/>
            <person name="Wu L."/>
            <person name="Ma J."/>
        </authorList>
    </citation>
    <scope>NUCLEOTIDE SEQUENCE [LARGE SCALE GENOMIC DNA]</scope>
    <source>
        <strain evidence="3">CGMCC 4.7289</strain>
    </source>
</reference>